<gene>
    <name evidence="1" type="ORF">CRP118_gp31</name>
</gene>
<keyword evidence="2" id="KW-1185">Reference proteome</keyword>
<evidence type="ECO:0008006" key="3">
    <source>
        <dbReference type="Google" id="ProtNLM"/>
    </source>
</evidence>
<organism evidence="1 2">
    <name type="scientific">Roseobacter phage CRP-118</name>
    <dbReference type="NCBI Taxonomy" id="3072843"/>
    <lineage>
        <taxon>Viruses</taxon>
        <taxon>Duplodnaviria</taxon>
        <taxon>Heunggongvirae</taxon>
        <taxon>Uroviricota</taxon>
        <taxon>Caudoviricetes</taxon>
        <taxon>Autographivirales</taxon>
        <taxon>Autographivirales incertae sedis</taxon>
        <taxon>Shangxiadianvirus</taxon>
        <taxon>Shangxiadianvirus CRP118</taxon>
    </lineage>
</organism>
<evidence type="ECO:0000313" key="1">
    <source>
        <dbReference type="EMBL" id="WOZ55662.1"/>
    </source>
</evidence>
<evidence type="ECO:0000313" key="2">
    <source>
        <dbReference type="Proteomes" id="UP001301582"/>
    </source>
</evidence>
<dbReference type="EMBL" id="OR420741">
    <property type="protein sequence ID" value="WOZ55662.1"/>
    <property type="molecule type" value="Genomic_DNA"/>
</dbReference>
<reference evidence="1 2" key="1">
    <citation type="submission" date="2023-08" db="EMBL/GenBank/DDBJ databases">
        <authorList>
            <person name="Du S."/>
            <person name="Wu Z."/>
            <person name="Wu Y."/>
            <person name="Yang M."/>
            <person name="Shao J."/>
            <person name="Liu H."/>
            <person name="Zhao Y."/>
            <person name="Zhang Z."/>
        </authorList>
    </citation>
    <scope>NUCLEOTIDE SEQUENCE [LARGE SCALE GENOMIC DNA]</scope>
</reference>
<accession>A0AAX4G2J4</accession>
<protein>
    <recommendedName>
        <fullName evidence="3">N-acetyltransferase domain-containing protein</fullName>
    </recommendedName>
</protein>
<dbReference type="InterPro" id="IPR016181">
    <property type="entry name" value="Acyl_CoA_acyltransferase"/>
</dbReference>
<name>A0AAX4G2J4_9CAUD</name>
<dbReference type="Proteomes" id="UP001301582">
    <property type="component" value="Segment"/>
</dbReference>
<proteinExistence type="predicted"/>
<sequence length="153" mass="17689">MAGYVRKTQQKDLDHLGQNLRDADVTELYAQTGLKPYMALHLALLLCKRMKTMVAPDGTPIGVYGVTDTDKIGLGNIWMMATPDLLKHQRQFLRECREGISEISQGYKCVYNYTHAQNTLHHKWLKWCGFTFINEHKNYGRDGETFYEFAKIL</sequence>
<dbReference type="SUPFAM" id="SSF55729">
    <property type="entry name" value="Acyl-CoA N-acyltransferases (Nat)"/>
    <property type="match status" value="1"/>
</dbReference>